<feature type="compositionally biased region" description="Low complexity" evidence="1">
    <location>
        <begin position="135"/>
        <end position="150"/>
    </location>
</feature>
<protein>
    <recommendedName>
        <fullName evidence="2">DUF4806 domain-containing protein</fullName>
    </recommendedName>
</protein>
<dbReference type="InterPro" id="IPR032071">
    <property type="entry name" value="DUF4806"/>
</dbReference>
<comment type="caution">
    <text evidence="3">The sequence shown here is derived from an EMBL/GenBank/DDBJ whole genome shotgun (WGS) entry which is preliminary data.</text>
</comment>
<sequence length="332" mass="37238">MPYAVVLFTETNEVEVIPMSWLSVDQKIAFWPPYKQAEKAKAAVQNVTEPDETWGEFFVQVFKTYDTYEAARKHLPQAMKRSSLTSEDEGGKRVRMASTKKSAPKPHPQQQLLLQPPPVFYRHTSPTEGTVLAQTPATSASSATPATPATVAHSGNQIERDQTILRALEELKVQVRQNYLLLQALTKRAQTQLTGHSLSEDFRFPMTSEEDLTRVEELLCDKAQEKALTAYLATLGGLNPGDVVRRMMRHVLVDQFAANFNWLGRGGRKKAFASYKIASVIRGSSAVHKITASECEAVMKNWLRFSGDRSGGRKRRQGGIYPLWEWLQGSRA</sequence>
<evidence type="ECO:0000313" key="4">
    <source>
        <dbReference type="Proteomes" id="UP001591681"/>
    </source>
</evidence>
<proteinExistence type="predicted"/>
<organism evidence="3 4">
    <name type="scientific">Coilia grayii</name>
    <name type="common">Gray's grenadier anchovy</name>
    <dbReference type="NCBI Taxonomy" id="363190"/>
    <lineage>
        <taxon>Eukaryota</taxon>
        <taxon>Metazoa</taxon>
        <taxon>Chordata</taxon>
        <taxon>Craniata</taxon>
        <taxon>Vertebrata</taxon>
        <taxon>Euteleostomi</taxon>
        <taxon>Actinopterygii</taxon>
        <taxon>Neopterygii</taxon>
        <taxon>Teleostei</taxon>
        <taxon>Clupei</taxon>
        <taxon>Clupeiformes</taxon>
        <taxon>Clupeoidei</taxon>
        <taxon>Engraulidae</taxon>
        <taxon>Coilinae</taxon>
        <taxon>Coilia</taxon>
    </lineage>
</organism>
<accession>A0ABD1KCA6</accession>
<reference evidence="3 4" key="1">
    <citation type="submission" date="2024-09" db="EMBL/GenBank/DDBJ databases">
        <title>A chromosome-level genome assembly of Gray's grenadier anchovy, Coilia grayii.</title>
        <authorList>
            <person name="Fu Z."/>
        </authorList>
    </citation>
    <scope>NUCLEOTIDE SEQUENCE [LARGE SCALE GENOMIC DNA]</scope>
    <source>
        <strain evidence="3">G4</strain>
        <tissue evidence="3">Muscle</tissue>
    </source>
</reference>
<feature type="domain" description="DUF4806" evidence="2">
    <location>
        <begin position="200"/>
        <end position="278"/>
    </location>
</feature>
<dbReference type="Proteomes" id="UP001591681">
    <property type="component" value="Unassembled WGS sequence"/>
</dbReference>
<dbReference type="PANTHER" id="PTHR34153:SF2">
    <property type="entry name" value="SI:CH211-262H13.3-RELATED"/>
    <property type="match status" value="1"/>
</dbReference>
<dbReference type="PANTHER" id="PTHR34153">
    <property type="entry name" value="SI:CH211-262H13.3-RELATED-RELATED"/>
    <property type="match status" value="1"/>
</dbReference>
<dbReference type="EMBL" id="JBHFQA010000006">
    <property type="protein sequence ID" value="KAL2096820.1"/>
    <property type="molecule type" value="Genomic_DNA"/>
</dbReference>
<gene>
    <name evidence="3" type="ORF">ACEWY4_006027</name>
</gene>
<name>A0ABD1KCA6_9TELE</name>
<evidence type="ECO:0000256" key="1">
    <source>
        <dbReference type="SAM" id="MobiDB-lite"/>
    </source>
</evidence>
<evidence type="ECO:0000259" key="2">
    <source>
        <dbReference type="Pfam" id="PF16064"/>
    </source>
</evidence>
<keyword evidence="4" id="KW-1185">Reference proteome</keyword>
<evidence type="ECO:0000313" key="3">
    <source>
        <dbReference type="EMBL" id="KAL2096820.1"/>
    </source>
</evidence>
<dbReference type="AlphaFoldDB" id="A0ABD1KCA6"/>
<feature type="region of interest" description="Disordered" evidence="1">
    <location>
        <begin position="134"/>
        <end position="155"/>
    </location>
</feature>
<dbReference type="Pfam" id="PF16064">
    <property type="entry name" value="DUF4806"/>
    <property type="match status" value="1"/>
</dbReference>
<feature type="region of interest" description="Disordered" evidence="1">
    <location>
        <begin position="79"/>
        <end position="116"/>
    </location>
</feature>